<evidence type="ECO:0000259" key="6">
    <source>
        <dbReference type="Pfam" id="PF03636"/>
    </source>
</evidence>
<dbReference type="SUPFAM" id="SSF74650">
    <property type="entry name" value="Galactose mutarotase-like"/>
    <property type="match status" value="1"/>
</dbReference>
<dbReference type="EMBL" id="BAAANK010000003">
    <property type="protein sequence ID" value="GAA1831550.1"/>
    <property type="molecule type" value="Genomic_DNA"/>
</dbReference>
<dbReference type="Gene3D" id="2.60.420.10">
    <property type="entry name" value="Maltose phosphorylase, domain 3"/>
    <property type="match status" value="1"/>
</dbReference>
<evidence type="ECO:0000256" key="2">
    <source>
        <dbReference type="ARBA" id="ARBA00023295"/>
    </source>
</evidence>
<dbReference type="Pfam" id="PF03632">
    <property type="entry name" value="Glyco_hydro_65m"/>
    <property type="match status" value="1"/>
</dbReference>
<dbReference type="Gene3D" id="1.50.10.10">
    <property type="match status" value="1"/>
</dbReference>
<dbReference type="PANTHER" id="PTHR11051:SF13">
    <property type="entry name" value="GLYCOSYL TRANSFERASE"/>
    <property type="match status" value="1"/>
</dbReference>
<feature type="domain" description="Glycoside hydrolase family 65 central catalytic" evidence="4">
    <location>
        <begin position="329"/>
        <end position="682"/>
    </location>
</feature>
<dbReference type="Proteomes" id="UP001501746">
    <property type="component" value="Unassembled WGS sequence"/>
</dbReference>
<sequence length="792" mass="86497">MSSSLSFDLDPWSIGLSGVDPDELERRESVFAVSNGHVGWRGTLDEGEPCGIPGTYLNGVFERHPMPYAEEGYGYPDSGQSVVNVPDGKLIRLLVDDEPFDVRRGDLHRHEQRLDFRAGTLHRELDWTSPAGRRVRVTSTRLVSFEHRSVGAVRYRVEAVDAEVTVTIQSELVANIDHLGVHHDPRVKETLEDPFVPLAHAGLGTSATLVHRTRHSDLGLAVSMDHLVEAAPECDVRTDVSEDLGRTTVTARLAAGEAVEVVKAVGHEWSASDSASPSALRDRAEAAVAEALRGGWSELADGQRRRLDEFWACADVEVEGDPRLQQAVRFALFHVFQAAARLEVRSVPGKGLTGAGYEGHTFWDSEGFVLPLLTYTAPDAARQALLWRRSTLDLARERAAHLGLSGAAYPWRTVDGQESSGYWPASTAAFHVNADIAAAVALHAAVTGDQRFEEECALPVLVETARLWMSLGHTDDHGTFHLDGVTGPDEYTAVVDDNTFTNLMAQRNLRAAADAARRHAEAARGLGVTVEEIGGWEVTADVVAVPFSEELGVHEQSAGFTRRERWDFEGTEPEQYPLQEHFPYFDLYRKQVVKQADLVLALVFAHDAFTFEEKARAFRYYEELTVRDSSLSAAAQAVIAAEVGHLDLAVDYLAEVATLDLDDLREDTAEGLHMASLAGIWMALVAGFGGMRHGADGLWFAPRLAAPMTGLRFGVKVGGRTLRLEVRPDATTYRLAEGPTLRVHHFGEPLDLEAGVEVVAPTPAPVDAGPRPTQPRGRTPRTVEVALASISD</sequence>
<feature type="region of interest" description="Disordered" evidence="3">
    <location>
        <begin position="762"/>
        <end position="792"/>
    </location>
</feature>
<evidence type="ECO:0000313" key="8">
    <source>
        <dbReference type="Proteomes" id="UP001501746"/>
    </source>
</evidence>
<gene>
    <name evidence="7" type="ORF">GCM10009750_14430</name>
</gene>
<dbReference type="InterPro" id="IPR005196">
    <property type="entry name" value="Glyco_hydro_65_N"/>
</dbReference>
<comment type="similarity">
    <text evidence="1">Belongs to the glycosyl hydrolase 65 family.</text>
</comment>
<reference evidence="7 8" key="1">
    <citation type="journal article" date="2019" name="Int. J. Syst. Evol. Microbiol.">
        <title>The Global Catalogue of Microorganisms (GCM) 10K type strain sequencing project: providing services to taxonomists for standard genome sequencing and annotation.</title>
        <authorList>
            <consortium name="The Broad Institute Genomics Platform"/>
            <consortium name="The Broad Institute Genome Sequencing Center for Infectious Disease"/>
            <person name="Wu L."/>
            <person name="Ma J."/>
        </authorList>
    </citation>
    <scope>NUCLEOTIDE SEQUENCE [LARGE SCALE GENOMIC DNA]</scope>
    <source>
        <strain evidence="7 8">JCM 14323</strain>
    </source>
</reference>
<dbReference type="SUPFAM" id="SSF48208">
    <property type="entry name" value="Six-hairpin glycosidases"/>
    <property type="match status" value="1"/>
</dbReference>
<evidence type="ECO:0000256" key="1">
    <source>
        <dbReference type="ARBA" id="ARBA00006768"/>
    </source>
</evidence>
<dbReference type="InterPro" id="IPR011013">
    <property type="entry name" value="Gal_mutarotase_sf_dom"/>
</dbReference>
<proteinExistence type="inferred from homology"/>
<evidence type="ECO:0000256" key="3">
    <source>
        <dbReference type="SAM" id="MobiDB-lite"/>
    </source>
</evidence>
<dbReference type="InterPro" id="IPR005194">
    <property type="entry name" value="Glyco_hydro_65_C"/>
</dbReference>
<feature type="domain" description="Glycoside hydrolase family 65 N-terminal" evidence="6">
    <location>
        <begin position="18"/>
        <end position="270"/>
    </location>
</feature>
<dbReference type="Pfam" id="PF03633">
    <property type="entry name" value="Glyco_hydro_65C"/>
    <property type="match status" value="1"/>
</dbReference>
<dbReference type="RefSeq" id="WP_157427499.1">
    <property type="nucleotide sequence ID" value="NZ_BAAANK010000003.1"/>
</dbReference>
<name>A0ABN2MMH3_9MICO</name>
<dbReference type="PIRSF" id="PIRSF036289">
    <property type="entry name" value="Glycosyl_hydrolase_malt_phosph"/>
    <property type="match status" value="1"/>
</dbReference>
<dbReference type="Pfam" id="PF03636">
    <property type="entry name" value="Glyco_hydro_65N"/>
    <property type="match status" value="1"/>
</dbReference>
<evidence type="ECO:0000259" key="4">
    <source>
        <dbReference type="Pfam" id="PF03632"/>
    </source>
</evidence>
<feature type="compositionally biased region" description="Low complexity" evidence="3">
    <location>
        <begin position="769"/>
        <end position="782"/>
    </location>
</feature>
<feature type="domain" description="Glycoside hydrolase family 65 C-terminal" evidence="5">
    <location>
        <begin position="691"/>
        <end position="752"/>
    </location>
</feature>
<organism evidence="7 8">
    <name type="scientific">Agromyces salentinus</name>
    <dbReference type="NCBI Taxonomy" id="269421"/>
    <lineage>
        <taxon>Bacteria</taxon>
        <taxon>Bacillati</taxon>
        <taxon>Actinomycetota</taxon>
        <taxon>Actinomycetes</taxon>
        <taxon>Micrococcales</taxon>
        <taxon>Microbacteriaceae</taxon>
        <taxon>Agromyces</taxon>
    </lineage>
</organism>
<dbReference type="PANTHER" id="PTHR11051">
    <property type="entry name" value="GLYCOSYL HYDROLASE-RELATED"/>
    <property type="match status" value="1"/>
</dbReference>
<keyword evidence="7" id="KW-0378">Hydrolase</keyword>
<evidence type="ECO:0000313" key="7">
    <source>
        <dbReference type="EMBL" id="GAA1831550.1"/>
    </source>
</evidence>
<comment type="caution">
    <text evidence="7">The sequence shown here is derived from an EMBL/GenBank/DDBJ whole genome shotgun (WGS) entry which is preliminary data.</text>
</comment>
<dbReference type="InterPro" id="IPR037018">
    <property type="entry name" value="GH65_N"/>
</dbReference>
<protein>
    <submittedName>
        <fullName evidence="7">Glycosyl hydrolase family 65 protein</fullName>
    </submittedName>
</protein>
<keyword evidence="2" id="KW-0326">Glycosidase</keyword>
<dbReference type="InterPro" id="IPR012341">
    <property type="entry name" value="6hp_glycosidase-like_sf"/>
</dbReference>
<dbReference type="InterPro" id="IPR008928">
    <property type="entry name" value="6-hairpin_glycosidase_sf"/>
</dbReference>
<dbReference type="InterPro" id="IPR017045">
    <property type="entry name" value="Malt_Pase/Glycosyl_Hdrlase"/>
</dbReference>
<dbReference type="InterPro" id="IPR005195">
    <property type="entry name" value="Glyco_hydro_65_M"/>
</dbReference>
<accession>A0ABN2MMH3</accession>
<evidence type="ECO:0000259" key="5">
    <source>
        <dbReference type="Pfam" id="PF03633"/>
    </source>
</evidence>
<dbReference type="GO" id="GO:0016787">
    <property type="term" value="F:hydrolase activity"/>
    <property type="evidence" value="ECO:0007669"/>
    <property type="project" value="UniProtKB-KW"/>
</dbReference>
<dbReference type="Gene3D" id="2.70.98.40">
    <property type="entry name" value="Glycoside hydrolase, family 65, N-terminal domain"/>
    <property type="match status" value="1"/>
</dbReference>
<keyword evidence="8" id="KW-1185">Reference proteome</keyword>